<evidence type="ECO:0000313" key="25">
    <source>
        <dbReference type="Proteomes" id="UP000314986"/>
    </source>
</evidence>
<accession>A0A4W3I110</accession>
<evidence type="ECO:0000256" key="11">
    <source>
        <dbReference type="ARBA" id="ARBA00022989"/>
    </source>
</evidence>
<comment type="cofactor">
    <cofactor evidence="1">
        <name>heme b</name>
        <dbReference type="ChEBI" id="CHEBI:60344"/>
    </cofactor>
</comment>
<dbReference type="Pfam" id="PF03188">
    <property type="entry name" value="Cytochrom_B561"/>
    <property type="match status" value="1"/>
</dbReference>
<evidence type="ECO:0000256" key="17">
    <source>
        <dbReference type="ARBA" id="ARBA00031718"/>
    </source>
</evidence>
<comment type="subunit">
    <text evidence="3">Homodimer.</text>
</comment>
<dbReference type="EC" id="7.2.1.3" evidence="15"/>
<feature type="transmembrane region" description="Helical" evidence="22">
    <location>
        <begin position="82"/>
        <end position="105"/>
    </location>
</feature>
<feature type="transmembrane region" description="Helical" evidence="22">
    <location>
        <begin position="117"/>
        <end position="142"/>
    </location>
</feature>
<proteinExistence type="predicted"/>
<evidence type="ECO:0000256" key="8">
    <source>
        <dbReference type="ARBA" id="ARBA00022723"/>
    </source>
</evidence>
<keyword evidence="14 22" id="KW-0472">Membrane</keyword>
<evidence type="ECO:0000256" key="10">
    <source>
        <dbReference type="ARBA" id="ARBA00022982"/>
    </source>
</evidence>
<dbReference type="KEGG" id="cmk:103176425"/>
<reference evidence="25" key="2">
    <citation type="journal article" date="2007" name="PLoS Biol.">
        <title>Survey sequencing and comparative analysis of the elephant shark (Callorhinchus milii) genome.</title>
        <authorList>
            <person name="Venkatesh B."/>
            <person name="Kirkness E.F."/>
            <person name="Loh Y.H."/>
            <person name="Halpern A.L."/>
            <person name="Lee A.P."/>
            <person name="Johnson J."/>
            <person name="Dandona N."/>
            <person name="Viswanathan L.D."/>
            <person name="Tay A."/>
            <person name="Venter J.C."/>
            <person name="Strausberg R.L."/>
            <person name="Brenner S."/>
        </authorList>
    </citation>
    <scope>NUCLEOTIDE SEQUENCE [LARGE SCALE GENOMIC DNA]</scope>
</reference>
<evidence type="ECO:0000256" key="16">
    <source>
        <dbReference type="ARBA" id="ARBA00024244"/>
    </source>
</evidence>
<name>A0A4W3I110_CALMI</name>
<keyword evidence="12" id="KW-0560">Oxidoreductase</keyword>
<evidence type="ECO:0000256" key="22">
    <source>
        <dbReference type="SAM" id="Phobius"/>
    </source>
</evidence>
<feature type="transmembrane region" description="Helical" evidence="22">
    <location>
        <begin position="154"/>
        <end position="176"/>
    </location>
</feature>
<evidence type="ECO:0000256" key="5">
    <source>
        <dbReference type="ARBA" id="ARBA00022475"/>
    </source>
</evidence>
<evidence type="ECO:0000256" key="12">
    <source>
        <dbReference type="ARBA" id="ARBA00023002"/>
    </source>
</evidence>
<keyword evidence="6" id="KW-0349">Heme</keyword>
<evidence type="ECO:0000256" key="4">
    <source>
        <dbReference type="ARBA" id="ARBA00022448"/>
    </source>
</evidence>
<evidence type="ECO:0000256" key="13">
    <source>
        <dbReference type="ARBA" id="ARBA00023004"/>
    </source>
</evidence>
<dbReference type="FunCoup" id="A0A4W3I110">
    <property type="interactions" value="502"/>
</dbReference>
<dbReference type="PANTHER" id="PTHR10106">
    <property type="entry name" value="CYTOCHROME B561-RELATED"/>
    <property type="match status" value="1"/>
</dbReference>
<keyword evidence="10" id="KW-0249">Electron transport</keyword>
<evidence type="ECO:0000256" key="9">
    <source>
        <dbReference type="ARBA" id="ARBA00022967"/>
    </source>
</evidence>
<evidence type="ECO:0000256" key="3">
    <source>
        <dbReference type="ARBA" id="ARBA00011738"/>
    </source>
</evidence>
<evidence type="ECO:0000256" key="19">
    <source>
        <dbReference type="ARBA" id="ARBA00048457"/>
    </source>
</evidence>
<dbReference type="Ensembl" id="ENSCMIT00000023910.1">
    <property type="protein sequence ID" value="ENSCMIP00000023509.1"/>
    <property type="gene ID" value="ENSCMIG00000010505.1"/>
</dbReference>
<reference evidence="24" key="4">
    <citation type="submission" date="2025-08" db="UniProtKB">
        <authorList>
            <consortium name="Ensembl"/>
        </authorList>
    </citation>
    <scope>IDENTIFICATION</scope>
</reference>
<feature type="region of interest" description="Disordered" evidence="21">
    <location>
        <begin position="263"/>
        <end position="287"/>
    </location>
</feature>
<dbReference type="GO" id="GO:0046872">
    <property type="term" value="F:metal ion binding"/>
    <property type="evidence" value="ECO:0007669"/>
    <property type="project" value="UniProtKB-KW"/>
</dbReference>
<reference evidence="24" key="5">
    <citation type="submission" date="2025-09" db="UniProtKB">
        <authorList>
            <consortium name="Ensembl"/>
        </authorList>
    </citation>
    <scope>IDENTIFICATION</scope>
</reference>
<keyword evidence="11 22" id="KW-1133">Transmembrane helix</keyword>
<dbReference type="RefSeq" id="XP_007888137.1">
    <property type="nucleotide sequence ID" value="XM_007889946.2"/>
</dbReference>
<keyword evidence="25" id="KW-1185">Reference proteome</keyword>
<keyword evidence="4" id="KW-0813">Transport</keyword>
<dbReference type="InterPro" id="IPR043205">
    <property type="entry name" value="CYB561/CYBRD1-like"/>
</dbReference>
<evidence type="ECO:0000256" key="20">
    <source>
        <dbReference type="ARBA" id="ARBA00049459"/>
    </source>
</evidence>
<dbReference type="Gene3D" id="1.20.120.1770">
    <property type="match status" value="1"/>
</dbReference>
<dbReference type="InParanoid" id="A0A4W3I110"/>
<keyword evidence="7 22" id="KW-0812">Transmembrane</keyword>
<comment type="subcellular location">
    <subcellularLocation>
        <location evidence="2">Apical cell membrane</location>
        <topology evidence="2">Multi-pass membrane protein</topology>
    </subcellularLocation>
</comment>
<feature type="transmembrane region" description="Helical" evidence="22">
    <location>
        <begin position="7"/>
        <end position="30"/>
    </location>
</feature>
<dbReference type="OrthoDB" id="907479at2759"/>
<feature type="transmembrane region" description="Helical" evidence="22">
    <location>
        <begin position="202"/>
        <end position="222"/>
    </location>
</feature>
<dbReference type="PROSITE" id="PS50939">
    <property type="entry name" value="CYTOCHROME_B561"/>
    <property type="match status" value="1"/>
</dbReference>
<keyword evidence="13" id="KW-0408">Iron</keyword>
<keyword evidence="9" id="KW-1278">Translocase</keyword>
<gene>
    <name evidence="24" type="primary">LOC103176425</name>
</gene>
<keyword evidence="5" id="KW-1003">Cell membrane</keyword>
<dbReference type="GO" id="GO:0140571">
    <property type="term" value="F:transmembrane ascorbate ferrireductase activity"/>
    <property type="evidence" value="ECO:0007669"/>
    <property type="project" value="UniProtKB-EC"/>
</dbReference>
<evidence type="ECO:0000256" key="1">
    <source>
        <dbReference type="ARBA" id="ARBA00001970"/>
    </source>
</evidence>
<feature type="transmembrane region" description="Helical" evidence="22">
    <location>
        <begin position="50"/>
        <end position="70"/>
    </location>
</feature>
<dbReference type="PANTHER" id="PTHR10106:SF12">
    <property type="entry name" value="PLASMA MEMBRANE ASCORBATE-DEPENDENT REDUCTASE CYBRD1"/>
    <property type="match status" value="1"/>
</dbReference>
<evidence type="ECO:0000256" key="15">
    <source>
        <dbReference type="ARBA" id="ARBA00024225"/>
    </source>
</evidence>
<reference evidence="25" key="1">
    <citation type="journal article" date="2006" name="Science">
        <title>Ancient noncoding elements conserved in the human genome.</title>
        <authorList>
            <person name="Venkatesh B."/>
            <person name="Kirkness E.F."/>
            <person name="Loh Y.H."/>
            <person name="Halpern A.L."/>
            <person name="Lee A.P."/>
            <person name="Johnson J."/>
            <person name="Dandona N."/>
            <person name="Viswanathan L.D."/>
            <person name="Tay A."/>
            <person name="Venter J.C."/>
            <person name="Strausberg R.L."/>
            <person name="Brenner S."/>
        </authorList>
    </citation>
    <scope>NUCLEOTIDE SEQUENCE [LARGE SCALE GENOMIC DNA]</scope>
</reference>
<dbReference type="FunFam" id="1.20.120.1770:FF:000001">
    <property type="entry name" value="Cytochrome b reductase 1"/>
    <property type="match status" value="1"/>
</dbReference>
<dbReference type="OMA" id="MAYKTVP"/>
<evidence type="ECO:0000256" key="7">
    <source>
        <dbReference type="ARBA" id="ARBA00022692"/>
    </source>
</evidence>
<dbReference type="GO" id="GO:0005765">
    <property type="term" value="C:lysosomal membrane"/>
    <property type="evidence" value="ECO:0007669"/>
    <property type="project" value="TreeGrafter"/>
</dbReference>
<evidence type="ECO:0000256" key="2">
    <source>
        <dbReference type="ARBA" id="ARBA00004424"/>
    </source>
</evidence>
<protein>
    <recommendedName>
        <fullName evidence="16">Plasma membrane ascorbate-dependent reductase CYBRD1</fullName>
        <ecNumber evidence="15">7.2.1.3</ecNumber>
    </recommendedName>
    <alternativeName>
        <fullName evidence="17">Cytochrome b reductase 1</fullName>
    </alternativeName>
</protein>
<dbReference type="SMART" id="SM00665">
    <property type="entry name" value="B561"/>
    <property type="match status" value="1"/>
</dbReference>
<organism evidence="24 25">
    <name type="scientific">Callorhinchus milii</name>
    <name type="common">Ghost shark</name>
    <dbReference type="NCBI Taxonomy" id="7868"/>
    <lineage>
        <taxon>Eukaryota</taxon>
        <taxon>Metazoa</taxon>
        <taxon>Chordata</taxon>
        <taxon>Craniata</taxon>
        <taxon>Vertebrata</taxon>
        <taxon>Chondrichthyes</taxon>
        <taxon>Holocephali</taxon>
        <taxon>Chimaeriformes</taxon>
        <taxon>Callorhinchidae</taxon>
        <taxon>Callorhinchus</taxon>
    </lineage>
</organism>
<reference evidence="25" key="3">
    <citation type="journal article" date="2014" name="Nature">
        <title>Elephant shark genome provides unique insights into gnathostome evolution.</title>
        <authorList>
            <consortium name="International Elephant Shark Genome Sequencing Consortium"/>
            <person name="Venkatesh B."/>
            <person name="Lee A.P."/>
            <person name="Ravi V."/>
            <person name="Maurya A.K."/>
            <person name="Lian M.M."/>
            <person name="Swann J.B."/>
            <person name="Ohta Y."/>
            <person name="Flajnik M.F."/>
            <person name="Sutoh Y."/>
            <person name="Kasahara M."/>
            <person name="Hoon S."/>
            <person name="Gangu V."/>
            <person name="Roy S.W."/>
            <person name="Irimia M."/>
            <person name="Korzh V."/>
            <person name="Kondrychyn I."/>
            <person name="Lim Z.W."/>
            <person name="Tay B.H."/>
            <person name="Tohari S."/>
            <person name="Kong K.W."/>
            <person name="Ho S."/>
            <person name="Lorente-Galdos B."/>
            <person name="Quilez J."/>
            <person name="Marques-Bonet T."/>
            <person name="Raney B.J."/>
            <person name="Ingham P.W."/>
            <person name="Tay A."/>
            <person name="Hillier L.W."/>
            <person name="Minx P."/>
            <person name="Boehm T."/>
            <person name="Wilson R.K."/>
            <person name="Brenner S."/>
            <person name="Warren W.C."/>
        </authorList>
    </citation>
    <scope>NUCLEOTIDE SEQUENCE [LARGE SCALE GENOMIC DNA]</scope>
</reference>
<feature type="domain" description="Cytochrome b561" evidence="23">
    <location>
        <begin position="13"/>
        <end position="223"/>
    </location>
</feature>
<evidence type="ECO:0000256" key="21">
    <source>
        <dbReference type="SAM" id="MobiDB-lite"/>
    </source>
</evidence>
<evidence type="ECO:0000259" key="23">
    <source>
        <dbReference type="PROSITE" id="PS50939"/>
    </source>
</evidence>
<dbReference type="GeneTree" id="ENSGT00950000183197"/>
<dbReference type="AlphaFoldDB" id="A0A4W3I110"/>
<keyword evidence="8" id="KW-0479">Metal-binding</keyword>
<dbReference type="STRING" id="7868.ENSCMIP00000023509"/>
<dbReference type="GeneID" id="103176425"/>
<comment type="catalytic activity">
    <reaction evidence="20">
        <text>Cu(2+)(out) + L-ascorbate(in) = Cu(+)(out) + monodehydro-L-ascorbate radical(in) + H(+)</text>
        <dbReference type="Rhea" id="RHEA:66656"/>
        <dbReference type="ChEBI" id="CHEBI:15378"/>
        <dbReference type="ChEBI" id="CHEBI:29036"/>
        <dbReference type="ChEBI" id="CHEBI:38290"/>
        <dbReference type="ChEBI" id="CHEBI:49552"/>
        <dbReference type="ChEBI" id="CHEBI:59513"/>
    </reaction>
    <physiologicalReaction direction="left-to-right" evidence="20">
        <dbReference type="Rhea" id="RHEA:66657"/>
    </physiologicalReaction>
</comment>
<evidence type="ECO:0000313" key="24">
    <source>
        <dbReference type="Ensembl" id="ENSCMIP00000023509.1"/>
    </source>
</evidence>
<comment type="catalytic activity">
    <reaction evidence="19">
        <text>Fe(3+)(out) + L-ascorbate(in) = monodehydro-L-ascorbate radical(in) + Fe(2+)(out) + H(+)</text>
        <dbReference type="Rhea" id="RHEA:30403"/>
        <dbReference type="ChEBI" id="CHEBI:15378"/>
        <dbReference type="ChEBI" id="CHEBI:29033"/>
        <dbReference type="ChEBI" id="CHEBI:29034"/>
        <dbReference type="ChEBI" id="CHEBI:38290"/>
        <dbReference type="ChEBI" id="CHEBI:59513"/>
        <dbReference type="EC" id="7.2.1.3"/>
    </reaction>
    <physiologicalReaction direction="left-to-right" evidence="19">
        <dbReference type="Rhea" id="RHEA:30404"/>
    </physiologicalReaction>
</comment>
<comment type="catalytic activity">
    <reaction evidence="18">
        <text>monodehydro-L-ascorbate radical(out) + L-ascorbate(in) = monodehydro-L-ascorbate radical(in) + L-ascorbate(out)</text>
        <dbReference type="Rhea" id="RHEA:66524"/>
        <dbReference type="ChEBI" id="CHEBI:38290"/>
        <dbReference type="ChEBI" id="CHEBI:59513"/>
    </reaction>
    <physiologicalReaction direction="left-to-right" evidence="18">
        <dbReference type="Rhea" id="RHEA:66525"/>
    </physiologicalReaction>
</comment>
<dbReference type="Proteomes" id="UP000314986">
    <property type="component" value="Unassembled WGS sequence"/>
</dbReference>
<evidence type="ECO:0000256" key="14">
    <source>
        <dbReference type="ARBA" id="ARBA00023136"/>
    </source>
</evidence>
<evidence type="ECO:0000256" key="6">
    <source>
        <dbReference type="ARBA" id="ARBA00022617"/>
    </source>
</evidence>
<evidence type="ECO:0000256" key="18">
    <source>
        <dbReference type="ARBA" id="ARBA00047447"/>
    </source>
</evidence>
<sequence length="287" mass="32410">MESFYQFVCVFIASILFGSLTIVLVLIWVFEWREGLAWDGGSAEFNWHPVLLTIGFIVIYGLALIVYRLPWTWKFSKLYMKYIHAGLNIVAFVLVVISLVAVFDFHNAKNIPNLYSLHSWIGLTAVILYALQIVTGLCVFLLPATPAWIRKFYLPIHVFAGLFIFGMVIVAAEMGITEKLIFTLRSKSNTTRSYSQSPPEAILANTLGVFILIFGGCIMWIATHPEWKRPPEFTSMAVQIKGNKVNEERSSLKAMHANAEANIEQDAEGAVRNRNLNLEEPGQRSTF</sequence>
<dbReference type="GO" id="GO:0016324">
    <property type="term" value="C:apical plasma membrane"/>
    <property type="evidence" value="ECO:0007669"/>
    <property type="project" value="UniProtKB-SubCell"/>
</dbReference>
<dbReference type="InterPro" id="IPR006593">
    <property type="entry name" value="Cyt_b561/ferric_Rdtase_TM"/>
</dbReference>